<reference evidence="1 2" key="1">
    <citation type="submission" date="2019-05" db="EMBL/GenBank/DDBJ databases">
        <title>Another draft genome of Portunus trituberculatus and its Hox gene families provides insights of decapod evolution.</title>
        <authorList>
            <person name="Jeong J.-H."/>
            <person name="Song I."/>
            <person name="Kim S."/>
            <person name="Choi T."/>
            <person name="Kim D."/>
            <person name="Ryu S."/>
            <person name="Kim W."/>
        </authorList>
    </citation>
    <scope>NUCLEOTIDE SEQUENCE [LARGE SCALE GENOMIC DNA]</scope>
    <source>
        <tissue evidence="1">Muscle</tissue>
    </source>
</reference>
<keyword evidence="2" id="KW-1185">Reference proteome</keyword>
<gene>
    <name evidence="1" type="ORF">E2C01_076057</name>
</gene>
<evidence type="ECO:0000313" key="1">
    <source>
        <dbReference type="EMBL" id="MPC81441.1"/>
    </source>
</evidence>
<proteinExistence type="predicted"/>
<protein>
    <submittedName>
        <fullName evidence="1">Uncharacterized protein</fullName>
    </submittedName>
</protein>
<dbReference type="AlphaFoldDB" id="A0A5B7I7R0"/>
<comment type="caution">
    <text evidence="1">The sequence shown here is derived from an EMBL/GenBank/DDBJ whole genome shotgun (WGS) entry which is preliminary data.</text>
</comment>
<dbReference type="Gene3D" id="3.30.70.1590">
    <property type="match status" value="1"/>
</dbReference>
<dbReference type="EMBL" id="VSRR010056965">
    <property type="protein sequence ID" value="MPC81441.1"/>
    <property type="molecule type" value="Genomic_DNA"/>
</dbReference>
<accession>A0A5B7I7R0</accession>
<dbReference type="Proteomes" id="UP000324222">
    <property type="component" value="Unassembled WGS sequence"/>
</dbReference>
<evidence type="ECO:0000313" key="2">
    <source>
        <dbReference type="Proteomes" id="UP000324222"/>
    </source>
</evidence>
<sequence>MQLYWQTLLLPYKHCRLLTPHRFLSAVRYCILASKPAAQAPDEKAASAVILEIIELESEKYRLGHTKARPGDPCLVLHGACEHDNMILI</sequence>
<name>A0A5B7I7R0_PORTR</name>
<organism evidence="1 2">
    <name type="scientific">Portunus trituberculatus</name>
    <name type="common">Swimming crab</name>
    <name type="synonym">Neptunus trituberculatus</name>
    <dbReference type="NCBI Taxonomy" id="210409"/>
    <lineage>
        <taxon>Eukaryota</taxon>
        <taxon>Metazoa</taxon>
        <taxon>Ecdysozoa</taxon>
        <taxon>Arthropoda</taxon>
        <taxon>Crustacea</taxon>
        <taxon>Multicrustacea</taxon>
        <taxon>Malacostraca</taxon>
        <taxon>Eumalacostraca</taxon>
        <taxon>Eucarida</taxon>
        <taxon>Decapoda</taxon>
        <taxon>Pleocyemata</taxon>
        <taxon>Brachyura</taxon>
        <taxon>Eubrachyura</taxon>
        <taxon>Portunoidea</taxon>
        <taxon>Portunidae</taxon>
        <taxon>Portuninae</taxon>
        <taxon>Portunus</taxon>
    </lineage>
</organism>